<dbReference type="AlphaFoldDB" id="A0A2S5KQT3"/>
<organism evidence="7 8">
    <name type="scientific">Proteobacteria bacterium 228</name>
    <dbReference type="NCBI Taxonomy" id="2083153"/>
    <lineage>
        <taxon>Bacteria</taxon>
        <taxon>Pseudomonadati</taxon>
        <taxon>Pseudomonadota</taxon>
    </lineage>
</organism>
<evidence type="ECO:0000313" key="7">
    <source>
        <dbReference type="EMBL" id="PPC76626.1"/>
    </source>
</evidence>
<evidence type="ECO:0000256" key="5">
    <source>
        <dbReference type="SAM" id="MobiDB-lite"/>
    </source>
</evidence>
<evidence type="ECO:0000256" key="6">
    <source>
        <dbReference type="SAM" id="Phobius"/>
    </source>
</evidence>
<feature type="compositionally biased region" description="Low complexity" evidence="5">
    <location>
        <begin position="15"/>
        <end position="24"/>
    </location>
</feature>
<evidence type="ECO:0000256" key="2">
    <source>
        <dbReference type="ARBA" id="ARBA00022692"/>
    </source>
</evidence>
<keyword evidence="4 6" id="KW-0472">Membrane</keyword>
<dbReference type="GO" id="GO:0016020">
    <property type="term" value="C:membrane"/>
    <property type="evidence" value="ECO:0007669"/>
    <property type="project" value="UniProtKB-SubCell"/>
</dbReference>
<evidence type="ECO:0008006" key="9">
    <source>
        <dbReference type="Google" id="ProtNLM"/>
    </source>
</evidence>
<keyword evidence="3 6" id="KW-1133">Transmembrane helix</keyword>
<reference evidence="7 8" key="1">
    <citation type="submission" date="2018-02" db="EMBL/GenBank/DDBJ databases">
        <title>novel marine gammaproteobacteria from coastal saline agro ecosystem.</title>
        <authorList>
            <person name="Krishnan R."/>
            <person name="Ramesh Kumar N."/>
        </authorList>
    </citation>
    <scope>NUCLEOTIDE SEQUENCE [LARGE SCALE GENOMIC DNA]</scope>
    <source>
        <strain evidence="7 8">228</strain>
    </source>
</reference>
<dbReference type="Pfam" id="PF05128">
    <property type="entry name" value="DUF697"/>
    <property type="match status" value="1"/>
</dbReference>
<accession>A0A2S5KQT3</accession>
<keyword evidence="2 6" id="KW-0812">Transmembrane</keyword>
<proteinExistence type="predicted"/>
<dbReference type="EMBL" id="PRLP01000046">
    <property type="protein sequence ID" value="PPC76626.1"/>
    <property type="molecule type" value="Genomic_DNA"/>
</dbReference>
<gene>
    <name evidence="7" type="ORF">C4K68_14460</name>
</gene>
<feature type="transmembrane region" description="Helical" evidence="6">
    <location>
        <begin position="51"/>
        <end position="72"/>
    </location>
</feature>
<dbReference type="OrthoDB" id="980719at2"/>
<evidence type="ECO:0000256" key="1">
    <source>
        <dbReference type="ARBA" id="ARBA00004141"/>
    </source>
</evidence>
<dbReference type="InterPro" id="IPR021147">
    <property type="entry name" value="DUF697"/>
</dbReference>
<sequence length="194" mass="20535">MVSKTDTPQDKPTPEVEATAAEATVEPEVQEAVISLDLDAQARKIIRHNCYWSMGAGLIPFIFVDTAALIAVQLKMLKELGDLYGVPFKANAGKSAVTSLLAGAGSGYLGYKTVTSGVVRRLVRKTPVIGTAITLATMPAFDSAFTYAVGKVFHRHFASGGDFLSFNAKKVQAEVNETIEEVKAKGVDAAQAAA</sequence>
<evidence type="ECO:0000256" key="3">
    <source>
        <dbReference type="ARBA" id="ARBA00022989"/>
    </source>
</evidence>
<comment type="subcellular location">
    <subcellularLocation>
        <location evidence="1">Membrane</location>
        <topology evidence="1">Multi-pass membrane protein</topology>
    </subcellularLocation>
</comment>
<protein>
    <recommendedName>
        <fullName evidence="9">DUF697 domain-containing protein</fullName>
    </recommendedName>
</protein>
<dbReference type="Proteomes" id="UP000238196">
    <property type="component" value="Unassembled WGS sequence"/>
</dbReference>
<feature type="region of interest" description="Disordered" evidence="5">
    <location>
        <begin position="1"/>
        <end position="24"/>
    </location>
</feature>
<comment type="caution">
    <text evidence="7">The sequence shown here is derived from an EMBL/GenBank/DDBJ whole genome shotgun (WGS) entry which is preliminary data.</text>
</comment>
<evidence type="ECO:0000313" key="8">
    <source>
        <dbReference type="Proteomes" id="UP000238196"/>
    </source>
</evidence>
<evidence type="ECO:0000256" key="4">
    <source>
        <dbReference type="ARBA" id="ARBA00023136"/>
    </source>
</evidence>
<name>A0A2S5KQT3_9PROT</name>